<keyword evidence="4" id="KW-1185">Reference proteome</keyword>
<dbReference type="Proteomes" id="UP000024635">
    <property type="component" value="Unassembled WGS sequence"/>
</dbReference>
<sequence>MSPCSIVKSELVMKLLLAAILLLIVDAHIEGNSSLANETDADGPLVRTNIDEKFHKKFRVFPFISAVAAGTTAFISTVRAIKDRIFS</sequence>
<proteinExistence type="predicted"/>
<gene>
    <name evidence="3" type="primary">Acey_s0495.g2464</name>
    <name evidence="3" type="ORF">Y032_0495g2464</name>
</gene>
<feature type="transmembrane region" description="Helical" evidence="1">
    <location>
        <begin position="60"/>
        <end position="81"/>
    </location>
</feature>
<protein>
    <submittedName>
        <fullName evidence="3">Uncharacterized protein</fullName>
    </submittedName>
</protein>
<accession>A0A016WVU2</accession>
<comment type="caution">
    <text evidence="3">The sequence shown here is derived from an EMBL/GenBank/DDBJ whole genome shotgun (WGS) entry which is preliminary data.</text>
</comment>
<evidence type="ECO:0000256" key="2">
    <source>
        <dbReference type="SAM" id="SignalP"/>
    </source>
</evidence>
<reference evidence="4" key="1">
    <citation type="journal article" date="2015" name="Nat. Genet.">
        <title>The genome and transcriptome of the zoonotic hookworm Ancylostoma ceylanicum identify infection-specific gene families.</title>
        <authorList>
            <person name="Schwarz E.M."/>
            <person name="Hu Y."/>
            <person name="Antoshechkin I."/>
            <person name="Miller M.M."/>
            <person name="Sternberg P.W."/>
            <person name="Aroian R.V."/>
        </authorList>
    </citation>
    <scope>NUCLEOTIDE SEQUENCE</scope>
    <source>
        <strain evidence="4">HY135</strain>
    </source>
</reference>
<evidence type="ECO:0000313" key="4">
    <source>
        <dbReference type="Proteomes" id="UP000024635"/>
    </source>
</evidence>
<feature type="chain" id="PRO_5001494962" evidence="2">
    <location>
        <begin position="28"/>
        <end position="87"/>
    </location>
</feature>
<keyword evidence="2" id="KW-0732">Signal</keyword>
<evidence type="ECO:0000256" key="1">
    <source>
        <dbReference type="SAM" id="Phobius"/>
    </source>
</evidence>
<keyword evidence="1" id="KW-0472">Membrane</keyword>
<keyword evidence="1" id="KW-1133">Transmembrane helix</keyword>
<dbReference type="EMBL" id="JARK01000095">
    <property type="protein sequence ID" value="EYC43382.1"/>
    <property type="molecule type" value="Genomic_DNA"/>
</dbReference>
<evidence type="ECO:0000313" key="3">
    <source>
        <dbReference type="EMBL" id="EYC43382.1"/>
    </source>
</evidence>
<feature type="signal peptide" evidence="2">
    <location>
        <begin position="1"/>
        <end position="27"/>
    </location>
</feature>
<organism evidence="3 4">
    <name type="scientific">Ancylostoma ceylanicum</name>
    <dbReference type="NCBI Taxonomy" id="53326"/>
    <lineage>
        <taxon>Eukaryota</taxon>
        <taxon>Metazoa</taxon>
        <taxon>Ecdysozoa</taxon>
        <taxon>Nematoda</taxon>
        <taxon>Chromadorea</taxon>
        <taxon>Rhabditida</taxon>
        <taxon>Rhabditina</taxon>
        <taxon>Rhabditomorpha</taxon>
        <taxon>Strongyloidea</taxon>
        <taxon>Ancylostomatidae</taxon>
        <taxon>Ancylostomatinae</taxon>
        <taxon>Ancylostoma</taxon>
    </lineage>
</organism>
<name>A0A016WVU2_9BILA</name>
<keyword evidence="1" id="KW-0812">Transmembrane</keyword>
<dbReference type="AlphaFoldDB" id="A0A016WVU2"/>